<dbReference type="AlphaFoldDB" id="A0A4P6YQR6"/>
<dbReference type="Pfam" id="PF01521">
    <property type="entry name" value="Fe-S_biosyn"/>
    <property type="match status" value="1"/>
</dbReference>
<dbReference type="InterPro" id="IPR000361">
    <property type="entry name" value="ATAP_core_dom"/>
</dbReference>
<dbReference type="Proteomes" id="UP000292886">
    <property type="component" value="Chromosome"/>
</dbReference>
<organism evidence="2 3">
    <name type="scientific">Periweissella cryptocerci</name>
    <dbReference type="NCBI Taxonomy" id="2506420"/>
    <lineage>
        <taxon>Bacteria</taxon>
        <taxon>Bacillati</taxon>
        <taxon>Bacillota</taxon>
        <taxon>Bacilli</taxon>
        <taxon>Lactobacillales</taxon>
        <taxon>Lactobacillaceae</taxon>
        <taxon>Periweissella</taxon>
    </lineage>
</organism>
<protein>
    <submittedName>
        <fullName evidence="2">Iron-sulfur cluster biosynthesis family protein</fullName>
    </submittedName>
</protein>
<evidence type="ECO:0000313" key="3">
    <source>
        <dbReference type="Proteomes" id="UP000292886"/>
    </source>
</evidence>
<dbReference type="InterPro" id="IPR035903">
    <property type="entry name" value="HesB-like_dom_sf"/>
</dbReference>
<evidence type="ECO:0000259" key="1">
    <source>
        <dbReference type="Pfam" id="PF01521"/>
    </source>
</evidence>
<reference evidence="3" key="1">
    <citation type="submission" date="2019-03" db="EMBL/GenBank/DDBJ databases">
        <title>Weissella sp. 26KH-42 Genome sequencing.</title>
        <authorList>
            <person name="Heo J."/>
            <person name="Kim S.-J."/>
            <person name="Kim J.-S."/>
            <person name="Hong S.-B."/>
            <person name="Kwon S.-W."/>
        </authorList>
    </citation>
    <scope>NUCLEOTIDE SEQUENCE [LARGE SCALE GENOMIC DNA]</scope>
    <source>
        <strain evidence="3">26KH-42</strain>
    </source>
</reference>
<dbReference type="EMBL" id="CP037940">
    <property type="protein sequence ID" value="QBO34940.1"/>
    <property type="molecule type" value="Genomic_DNA"/>
</dbReference>
<dbReference type="OrthoDB" id="2361502at2"/>
<proteinExistence type="predicted"/>
<dbReference type="Gene3D" id="2.60.300.12">
    <property type="entry name" value="HesB-like domain"/>
    <property type="match status" value="1"/>
</dbReference>
<feature type="domain" description="Core" evidence="1">
    <location>
        <begin position="1"/>
        <end position="112"/>
    </location>
</feature>
<name>A0A4P6YQR6_9LACO</name>
<keyword evidence="3" id="KW-1185">Reference proteome</keyword>
<dbReference type="RefSeq" id="WP_133362020.1">
    <property type="nucleotide sequence ID" value="NZ_CP037940.1"/>
</dbReference>
<evidence type="ECO:0000313" key="2">
    <source>
        <dbReference type="EMBL" id="QBO34940.1"/>
    </source>
</evidence>
<sequence length="120" mass="13621">MYLKIDDGVQKAIARKTDENSRILFMYEDGVSPYSKSGPGAMMISFVIVIINKDQPYLEWFDETVDTNLGPWPIKGYAKNYLDEAMELEIKPFGDIVLKSENGIIDDTVVIRDERQPAAL</sequence>
<dbReference type="KEGG" id="wei:EQG49_00020"/>
<accession>A0A4P6YQR6</accession>
<dbReference type="SUPFAM" id="SSF89360">
    <property type="entry name" value="HesB-like domain"/>
    <property type="match status" value="1"/>
</dbReference>
<gene>
    <name evidence="2" type="ORF">EQG49_00020</name>
</gene>